<gene>
    <name evidence="2" type="ORF">SAMN05660733_07813</name>
</gene>
<keyword evidence="1" id="KW-0812">Transmembrane</keyword>
<organism evidence="2 3">
    <name type="scientific">Lentzea albidocapillata</name>
    <dbReference type="NCBI Taxonomy" id="40571"/>
    <lineage>
        <taxon>Bacteria</taxon>
        <taxon>Bacillati</taxon>
        <taxon>Actinomycetota</taxon>
        <taxon>Actinomycetes</taxon>
        <taxon>Pseudonocardiales</taxon>
        <taxon>Pseudonocardiaceae</taxon>
        <taxon>Lentzea</taxon>
    </lineage>
</organism>
<protein>
    <submittedName>
        <fullName evidence="2">Uncharacterized protein</fullName>
    </submittedName>
</protein>
<feature type="transmembrane region" description="Helical" evidence="1">
    <location>
        <begin position="20"/>
        <end position="43"/>
    </location>
</feature>
<feature type="transmembrane region" description="Helical" evidence="1">
    <location>
        <begin position="55"/>
        <end position="75"/>
    </location>
</feature>
<evidence type="ECO:0000313" key="2">
    <source>
        <dbReference type="EMBL" id="SMD24716.1"/>
    </source>
</evidence>
<proteinExistence type="predicted"/>
<keyword evidence="3" id="KW-1185">Reference proteome</keyword>
<dbReference type="Proteomes" id="UP000192840">
    <property type="component" value="Unassembled WGS sequence"/>
</dbReference>
<keyword evidence="1" id="KW-0472">Membrane</keyword>
<keyword evidence="1" id="KW-1133">Transmembrane helix</keyword>
<evidence type="ECO:0000256" key="1">
    <source>
        <dbReference type="SAM" id="Phobius"/>
    </source>
</evidence>
<dbReference type="AlphaFoldDB" id="A0A1W2FSV2"/>
<name>A0A1W2FSV2_9PSEU</name>
<dbReference type="STRING" id="40571.SAMN05660733_07813"/>
<reference evidence="3" key="1">
    <citation type="submission" date="2017-04" db="EMBL/GenBank/DDBJ databases">
        <authorList>
            <person name="Varghese N."/>
            <person name="Submissions S."/>
        </authorList>
    </citation>
    <scope>NUCLEOTIDE SEQUENCE [LARGE SCALE GENOMIC DNA]</scope>
    <source>
        <strain evidence="3">DSM 44073</strain>
    </source>
</reference>
<dbReference type="EMBL" id="FWYC01000022">
    <property type="protein sequence ID" value="SMD24716.1"/>
    <property type="molecule type" value="Genomic_DNA"/>
</dbReference>
<accession>A0A1W2FSV2</accession>
<sequence length="78" mass="8594">MLQLFLVLGAVLPWRDWVGFGPAAIAFVLAVLLVRRLSFVLALARPLRLVRRDALFAGGFGPIGVSALFTWHTAFTKE</sequence>
<evidence type="ECO:0000313" key="3">
    <source>
        <dbReference type="Proteomes" id="UP000192840"/>
    </source>
</evidence>
<dbReference type="RefSeq" id="WP_030480814.1">
    <property type="nucleotide sequence ID" value="NZ_FWYC01000022.1"/>
</dbReference>